<keyword evidence="1" id="KW-1133">Transmembrane helix</keyword>
<gene>
    <name evidence="2" type="ORF">ACFSDE_16095</name>
</gene>
<feature type="transmembrane region" description="Helical" evidence="1">
    <location>
        <begin position="44"/>
        <end position="66"/>
    </location>
</feature>
<reference evidence="3" key="1">
    <citation type="journal article" date="2019" name="Int. J. Syst. Evol. Microbiol.">
        <title>The Global Catalogue of Microorganisms (GCM) 10K type strain sequencing project: providing services to taxonomists for standard genome sequencing and annotation.</title>
        <authorList>
            <consortium name="The Broad Institute Genomics Platform"/>
            <consortium name="The Broad Institute Genome Sequencing Center for Infectious Disease"/>
            <person name="Wu L."/>
            <person name="Ma J."/>
        </authorList>
    </citation>
    <scope>NUCLEOTIDE SEQUENCE [LARGE SCALE GENOMIC DNA]</scope>
    <source>
        <strain evidence="3">CGMCC 1.12477</strain>
    </source>
</reference>
<evidence type="ECO:0000313" key="2">
    <source>
        <dbReference type="EMBL" id="MFD1948325.1"/>
    </source>
</evidence>
<evidence type="ECO:0000256" key="1">
    <source>
        <dbReference type="SAM" id="Phobius"/>
    </source>
</evidence>
<accession>A0ABW4TQY6</accession>
<keyword evidence="1" id="KW-0812">Transmembrane</keyword>
<dbReference type="RefSeq" id="WP_343920263.1">
    <property type="nucleotide sequence ID" value="NZ_BAAAJT010000002.1"/>
</dbReference>
<organism evidence="2 3">
    <name type="scientific">Nocardioides aestuarii</name>
    <dbReference type="NCBI Taxonomy" id="252231"/>
    <lineage>
        <taxon>Bacteria</taxon>
        <taxon>Bacillati</taxon>
        <taxon>Actinomycetota</taxon>
        <taxon>Actinomycetes</taxon>
        <taxon>Propionibacteriales</taxon>
        <taxon>Nocardioidaceae</taxon>
        <taxon>Nocardioides</taxon>
    </lineage>
</organism>
<dbReference type="EMBL" id="JBHUGD010000003">
    <property type="protein sequence ID" value="MFD1948325.1"/>
    <property type="molecule type" value="Genomic_DNA"/>
</dbReference>
<name>A0ABW4TQY6_9ACTN</name>
<feature type="transmembrane region" description="Helical" evidence="1">
    <location>
        <begin position="12"/>
        <end position="32"/>
    </location>
</feature>
<protein>
    <submittedName>
        <fullName evidence="2">Uncharacterized protein</fullName>
    </submittedName>
</protein>
<sequence length="150" mass="15980">MEILGLPPHTVLALAAAITGPVACALSLWFAIRVEHRDTWRYPMLISATLATAAILGAFVTGQRLIEADPDLAVDPMVAAHQDYAARLVLPTVGWWVVAALSGWLNPKTGALKLALPLLLTGFSAVVLVLVILSGDADARSLWTSVTNRF</sequence>
<feature type="transmembrane region" description="Helical" evidence="1">
    <location>
        <begin position="86"/>
        <end position="105"/>
    </location>
</feature>
<dbReference type="Proteomes" id="UP001597351">
    <property type="component" value="Unassembled WGS sequence"/>
</dbReference>
<keyword evidence="1" id="KW-0472">Membrane</keyword>
<evidence type="ECO:0000313" key="3">
    <source>
        <dbReference type="Proteomes" id="UP001597351"/>
    </source>
</evidence>
<keyword evidence="3" id="KW-1185">Reference proteome</keyword>
<comment type="caution">
    <text evidence="2">The sequence shown here is derived from an EMBL/GenBank/DDBJ whole genome shotgun (WGS) entry which is preliminary data.</text>
</comment>
<proteinExistence type="predicted"/>
<feature type="transmembrane region" description="Helical" evidence="1">
    <location>
        <begin position="114"/>
        <end position="133"/>
    </location>
</feature>